<evidence type="ECO:0000256" key="6">
    <source>
        <dbReference type="ARBA" id="ARBA00022989"/>
    </source>
</evidence>
<evidence type="ECO:0000256" key="4">
    <source>
        <dbReference type="ARBA" id="ARBA00022597"/>
    </source>
</evidence>
<dbReference type="Proteomes" id="UP000237000">
    <property type="component" value="Unassembled WGS sequence"/>
</dbReference>
<feature type="transmembrane region" description="Helical" evidence="9">
    <location>
        <begin position="350"/>
        <end position="369"/>
    </location>
</feature>
<comment type="subcellular location">
    <subcellularLocation>
        <location evidence="1">Membrane</location>
        <topology evidence="1">Multi-pass membrane protein</topology>
    </subcellularLocation>
</comment>
<dbReference type="InParanoid" id="A0A2P5EJ06"/>
<dbReference type="Gene3D" id="1.20.1250.20">
    <property type="entry name" value="MFS general substrate transporter like domains"/>
    <property type="match status" value="2"/>
</dbReference>
<dbReference type="PRINTS" id="PR00171">
    <property type="entry name" value="SUGRTRNSPORT"/>
</dbReference>
<dbReference type="InterPro" id="IPR005829">
    <property type="entry name" value="Sugar_transporter_CS"/>
</dbReference>
<feature type="transmembrane region" description="Helical" evidence="9">
    <location>
        <begin position="97"/>
        <end position="115"/>
    </location>
</feature>
<dbReference type="PANTHER" id="PTHR48021:SF25">
    <property type="entry name" value="SUGAR TRANSPORTER ERD6-LIKE 5"/>
    <property type="match status" value="1"/>
</dbReference>
<dbReference type="InterPro" id="IPR003663">
    <property type="entry name" value="Sugar/inositol_transpt"/>
</dbReference>
<protein>
    <submittedName>
        <fullName evidence="11">Sugar/inositol transporter</fullName>
    </submittedName>
</protein>
<feature type="transmembrane region" description="Helical" evidence="9">
    <location>
        <begin position="313"/>
        <end position="338"/>
    </location>
</feature>
<dbReference type="InterPro" id="IPR036259">
    <property type="entry name" value="MFS_trans_sf"/>
</dbReference>
<comment type="caution">
    <text evidence="11">The sequence shown here is derived from an EMBL/GenBank/DDBJ whole genome shotgun (WGS) entry which is preliminary data.</text>
</comment>
<dbReference type="AlphaFoldDB" id="A0A2P5EJ06"/>
<evidence type="ECO:0000256" key="8">
    <source>
        <dbReference type="SAM" id="MobiDB-lite"/>
    </source>
</evidence>
<evidence type="ECO:0000256" key="1">
    <source>
        <dbReference type="ARBA" id="ARBA00004141"/>
    </source>
</evidence>
<dbReference type="OrthoDB" id="6612291at2759"/>
<evidence type="ECO:0000256" key="2">
    <source>
        <dbReference type="ARBA" id="ARBA00010992"/>
    </source>
</evidence>
<dbReference type="PROSITE" id="PS00217">
    <property type="entry name" value="SUGAR_TRANSPORT_2"/>
    <property type="match status" value="1"/>
</dbReference>
<evidence type="ECO:0000259" key="10">
    <source>
        <dbReference type="PROSITE" id="PS50850"/>
    </source>
</evidence>
<dbReference type="SUPFAM" id="SSF103473">
    <property type="entry name" value="MFS general substrate transporter"/>
    <property type="match status" value="1"/>
</dbReference>
<sequence length="419" mass="45145">MEEGGVLRRPMLTGSNPNEDKSSSATPFVFFSTLVALCGALCNGCIVGYSSPAQSGIMEDLDLSVAAYSVFGSMVTVGGMIGGVLNGRLADLTGRRATMWLSEVLSTAGWLAIAFGKNAWWLDLGRVLLGFGNGLICYAVPVYIAEISPKSIRGRLTSAYQAKVGKHKELETALQSLRGKIADISEEVAEIIDYTETFQQNSDRFLDLFQWRYAHALIVGVGIMVLQQFGGNTAILFYSSSIFKNAGFSSSVGTISVAIIQIPAVALSVLVTDKLGRRPLLMISAAGTCLSCLLLGFSFLFLGIQHLQHLTPILVFIAIMGYTVAFVMGMAGLPWVIMSEIFPINVKGSAGSLVTLANWSCSWIVTYTFNFLMEWSSSGTFFLYAAVGALTVLFVAKLVPETKGRTLEEIQASIAHFLH</sequence>
<keyword evidence="5 9" id="KW-0812">Transmembrane</keyword>
<dbReference type="InterPro" id="IPR044775">
    <property type="entry name" value="MFS_ERD6/Tret1-like"/>
</dbReference>
<dbReference type="InterPro" id="IPR020846">
    <property type="entry name" value="MFS_dom"/>
</dbReference>
<keyword evidence="6 9" id="KW-1133">Transmembrane helix</keyword>
<evidence type="ECO:0000313" key="12">
    <source>
        <dbReference type="Proteomes" id="UP000237000"/>
    </source>
</evidence>
<organism evidence="11 12">
    <name type="scientific">Trema orientale</name>
    <name type="common">Charcoal tree</name>
    <name type="synonym">Celtis orientalis</name>
    <dbReference type="NCBI Taxonomy" id="63057"/>
    <lineage>
        <taxon>Eukaryota</taxon>
        <taxon>Viridiplantae</taxon>
        <taxon>Streptophyta</taxon>
        <taxon>Embryophyta</taxon>
        <taxon>Tracheophyta</taxon>
        <taxon>Spermatophyta</taxon>
        <taxon>Magnoliopsida</taxon>
        <taxon>eudicotyledons</taxon>
        <taxon>Gunneridae</taxon>
        <taxon>Pentapetalae</taxon>
        <taxon>rosids</taxon>
        <taxon>fabids</taxon>
        <taxon>Rosales</taxon>
        <taxon>Cannabaceae</taxon>
        <taxon>Trema</taxon>
    </lineage>
</organism>
<accession>A0A2P5EJ06</accession>
<evidence type="ECO:0000256" key="5">
    <source>
        <dbReference type="ARBA" id="ARBA00022692"/>
    </source>
</evidence>
<feature type="transmembrane region" description="Helical" evidence="9">
    <location>
        <begin position="250"/>
        <end position="271"/>
    </location>
</feature>
<dbReference type="EMBL" id="JXTC01000146">
    <property type="protein sequence ID" value="PON85526.1"/>
    <property type="molecule type" value="Genomic_DNA"/>
</dbReference>
<feature type="transmembrane region" description="Helical" evidence="9">
    <location>
        <begin position="381"/>
        <end position="399"/>
    </location>
</feature>
<dbReference type="CDD" id="cd17358">
    <property type="entry name" value="MFS_GLUT6_8_Class3_like"/>
    <property type="match status" value="1"/>
</dbReference>
<dbReference type="InterPro" id="IPR050549">
    <property type="entry name" value="MFS_Trehalose_Transporter"/>
</dbReference>
<proteinExistence type="inferred from homology"/>
<comment type="similarity">
    <text evidence="2">Belongs to the major facilitator superfamily. Sugar transporter (TC 2.A.1.1) family.</text>
</comment>
<evidence type="ECO:0000313" key="11">
    <source>
        <dbReference type="EMBL" id="PON85526.1"/>
    </source>
</evidence>
<evidence type="ECO:0000256" key="9">
    <source>
        <dbReference type="SAM" id="Phobius"/>
    </source>
</evidence>
<evidence type="ECO:0000256" key="3">
    <source>
        <dbReference type="ARBA" id="ARBA00022448"/>
    </source>
</evidence>
<dbReference type="PANTHER" id="PTHR48021">
    <property type="match status" value="1"/>
</dbReference>
<dbReference type="FunFam" id="1.20.1250.20:FF:000932">
    <property type="entry name" value="Uncharacterized protein"/>
    <property type="match status" value="1"/>
</dbReference>
<dbReference type="PROSITE" id="PS50850">
    <property type="entry name" value="MFS"/>
    <property type="match status" value="1"/>
</dbReference>
<reference evidence="12" key="1">
    <citation type="submission" date="2016-06" db="EMBL/GenBank/DDBJ databases">
        <title>Parallel loss of symbiosis genes in relatives of nitrogen-fixing non-legume Parasponia.</title>
        <authorList>
            <person name="Van Velzen R."/>
            <person name="Holmer R."/>
            <person name="Bu F."/>
            <person name="Rutten L."/>
            <person name="Van Zeijl A."/>
            <person name="Liu W."/>
            <person name="Santuari L."/>
            <person name="Cao Q."/>
            <person name="Sharma T."/>
            <person name="Shen D."/>
            <person name="Roswanjaya Y."/>
            <person name="Wardhani T."/>
            <person name="Kalhor M.S."/>
            <person name="Jansen J."/>
            <person name="Van den Hoogen J."/>
            <person name="Gungor B."/>
            <person name="Hartog M."/>
            <person name="Hontelez J."/>
            <person name="Verver J."/>
            <person name="Yang W.-C."/>
            <person name="Schijlen E."/>
            <person name="Repin R."/>
            <person name="Schilthuizen M."/>
            <person name="Schranz E."/>
            <person name="Heidstra R."/>
            <person name="Miyata K."/>
            <person name="Fedorova E."/>
            <person name="Kohlen W."/>
            <person name="Bisseling T."/>
            <person name="Smit S."/>
            <person name="Geurts R."/>
        </authorList>
    </citation>
    <scope>NUCLEOTIDE SEQUENCE [LARGE SCALE GENOMIC DNA]</scope>
    <source>
        <strain evidence="12">cv. RG33-2</strain>
    </source>
</reference>
<keyword evidence="12" id="KW-1185">Reference proteome</keyword>
<feature type="transmembrane region" description="Helical" evidence="9">
    <location>
        <begin position="63"/>
        <end position="85"/>
    </location>
</feature>
<dbReference type="Pfam" id="PF00083">
    <property type="entry name" value="Sugar_tr"/>
    <property type="match status" value="1"/>
</dbReference>
<feature type="transmembrane region" description="Helical" evidence="9">
    <location>
        <begin position="28"/>
        <end position="51"/>
    </location>
</feature>
<feature type="transmembrane region" description="Helical" evidence="9">
    <location>
        <begin position="280"/>
        <end position="301"/>
    </location>
</feature>
<feature type="region of interest" description="Disordered" evidence="8">
    <location>
        <begin position="1"/>
        <end position="23"/>
    </location>
</feature>
<feature type="domain" description="Major facilitator superfamily (MFS) profile" evidence="10">
    <location>
        <begin position="28"/>
        <end position="403"/>
    </location>
</feature>
<feature type="transmembrane region" description="Helical" evidence="9">
    <location>
        <begin position="213"/>
        <end position="238"/>
    </location>
</feature>
<dbReference type="InterPro" id="IPR005828">
    <property type="entry name" value="MFS_sugar_transport-like"/>
</dbReference>
<gene>
    <name evidence="11" type="ORF">TorRG33x02_186750</name>
</gene>
<keyword evidence="4" id="KW-0762">Sugar transport</keyword>
<name>A0A2P5EJ06_TREOI</name>
<dbReference type="GO" id="GO:0016020">
    <property type="term" value="C:membrane"/>
    <property type="evidence" value="ECO:0007669"/>
    <property type="project" value="UniProtKB-SubCell"/>
</dbReference>
<evidence type="ECO:0000256" key="7">
    <source>
        <dbReference type="ARBA" id="ARBA00023136"/>
    </source>
</evidence>
<dbReference type="GO" id="GO:0051119">
    <property type="term" value="F:sugar transmembrane transporter activity"/>
    <property type="evidence" value="ECO:0007669"/>
    <property type="project" value="InterPro"/>
</dbReference>
<feature type="transmembrane region" description="Helical" evidence="9">
    <location>
        <begin position="127"/>
        <end position="145"/>
    </location>
</feature>
<keyword evidence="7 9" id="KW-0472">Membrane</keyword>
<keyword evidence="3" id="KW-0813">Transport</keyword>